<sequence>MKKLAWAVLVQGRAQERLCTIELVVLDLPGDDASARHVVTRRDQLFDQGVLRAESESTLTTMPVALAAARHRALEYLERRLAAGDVLREQQGFDELEGCAPAVAAAPPVSAAPAQGSTVSPAVAALVARFQPSAWKLLPPARQARSVWRVAERADPARADSADQRALRALVPQFVGLLERGDDLLDYCLAAAIARLGDAGARQAMAALAQRGRSAATRRIAHQAWLLLGVDDPARAEQLAALAAGWHGQAAQMLQRAGAAAPPDEEQPQPVLDGPARDALSQWLIDGYDLALTDAQALQSVRSCLRRIRLEAGVFGAVRAIHKTAELRRDLDTLALLHARFESTRPDAQDRRAWRDPRTGELRTRAMDIRSGKGLISAYAVPTRNYLRQRGLRLLRRLVQIDHSDAAPLAVALLLQLDDELHAQGRAREDWAMVEGRYRRRTRFMDGSAHWLLVPHLLLARWPELCRSSQRGGAWWTDRPLDLQQPLAQRVDGEPALWDAHPEALLTLALRSRSALVQWVVARALHDHLGFVAQAPLASLRRLLASPYAHTAAVGVAAVREVLAQLPDLEAQLPWLMALAASRDVGAAALLAEVLARHGAQAARQSTLVAALLLSPQAAVRLQGQALALTAEVPPLLLALQEALPLLDEDTPELAAICEQLQSLLAGNWASHAAQVPPEPLHGLLTHAALPLVQLGTAWVLRHPAALAGLPPTTLRALLAATDAGRVACGVRLLAALPDAVLLSQAALLAEFALHADAGVRAAVTPAIERLARDAQAGPELARHLHAALFRSEAAEGLHDDLLRWLTGPLADVAPGRDADGCWRALQARATGAQRYGAWALAGQGDSAFSLRQWARLVAHADAAVRQRAQQALDARLTQGARITPEDAAELLPAADSVFEDVQPWVRELFGRRLPDEALTPELLIAWIDHPQAWVQAQGRTRLMGRMQAPEAMLCLTRLAQHPGPSVQLFVTQWLLQLPAEDDAARAERLRTLQPYFLMALSQVHRARAAKSRIVQFLRQQIAGPACAEVVAAIFARQVVGASRTDQPQYIAGLRDIAARHPQLALPFMRWVPPEARGLAAQAAA</sequence>
<dbReference type="RefSeq" id="WP_271429247.1">
    <property type="nucleotide sequence ID" value="NZ_JAQIPB010000008.1"/>
</dbReference>
<keyword evidence="2" id="KW-1185">Reference proteome</keyword>
<protein>
    <submittedName>
        <fullName evidence="1">Uncharacterized protein</fullName>
    </submittedName>
</protein>
<reference evidence="1" key="1">
    <citation type="submission" date="2023-01" db="EMBL/GenBank/DDBJ databases">
        <title>Xenophilus mangrovi sp. nov., isolated from soil of Mangrove nature reserve.</title>
        <authorList>
            <person name="Xu S."/>
            <person name="Liu Z."/>
            <person name="Xu Y."/>
        </authorList>
    </citation>
    <scope>NUCLEOTIDE SEQUENCE</scope>
    <source>
        <strain evidence="1">YW8</strain>
    </source>
</reference>
<evidence type="ECO:0000313" key="2">
    <source>
        <dbReference type="Proteomes" id="UP001212602"/>
    </source>
</evidence>
<dbReference type="EMBL" id="JAQIPB010000008">
    <property type="protein sequence ID" value="MDA7418012.1"/>
    <property type="molecule type" value="Genomic_DNA"/>
</dbReference>
<evidence type="ECO:0000313" key="1">
    <source>
        <dbReference type="EMBL" id="MDA7418012.1"/>
    </source>
</evidence>
<gene>
    <name evidence="1" type="ORF">PGB34_16735</name>
</gene>
<dbReference type="Proteomes" id="UP001212602">
    <property type="component" value="Unassembled WGS sequence"/>
</dbReference>
<organism evidence="1 2">
    <name type="scientific">Xenophilus arseniciresistens</name>
    <dbReference type="NCBI Taxonomy" id="1283306"/>
    <lineage>
        <taxon>Bacteria</taxon>
        <taxon>Pseudomonadati</taxon>
        <taxon>Pseudomonadota</taxon>
        <taxon>Betaproteobacteria</taxon>
        <taxon>Burkholderiales</taxon>
        <taxon>Comamonadaceae</taxon>
        <taxon>Xenophilus</taxon>
    </lineage>
</organism>
<name>A0AAE3T235_9BURK</name>
<dbReference type="AlphaFoldDB" id="A0AAE3T235"/>
<accession>A0AAE3T235</accession>
<comment type="caution">
    <text evidence="1">The sequence shown here is derived from an EMBL/GenBank/DDBJ whole genome shotgun (WGS) entry which is preliminary data.</text>
</comment>
<proteinExistence type="predicted"/>